<accession>A0A4R1HFM8</accession>
<dbReference type="InterPro" id="IPR009444">
    <property type="entry name" value="Conjugal_tfr_TraD_a-type"/>
</dbReference>
<protein>
    <submittedName>
        <fullName evidence="1">Conjugative transfer protein TraD</fullName>
    </submittedName>
</protein>
<organism evidence="1 2">
    <name type="scientific">Ancylobacter aquaticus</name>
    <dbReference type="NCBI Taxonomy" id="100"/>
    <lineage>
        <taxon>Bacteria</taxon>
        <taxon>Pseudomonadati</taxon>
        <taxon>Pseudomonadota</taxon>
        <taxon>Alphaproteobacteria</taxon>
        <taxon>Hyphomicrobiales</taxon>
        <taxon>Xanthobacteraceae</taxon>
        <taxon>Ancylobacter</taxon>
    </lineage>
</organism>
<dbReference type="Proteomes" id="UP000295030">
    <property type="component" value="Unassembled WGS sequence"/>
</dbReference>
<dbReference type="RefSeq" id="WP_131837142.1">
    <property type="nucleotide sequence ID" value="NZ_SMFY01000005.1"/>
</dbReference>
<reference evidence="1 2" key="1">
    <citation type="submission" date="2019-03" db="EMBL/GenBank/DDBJ databases">
        <title>Genomic Encyclopedia of Type Strains, Phase IV (KMG-IV): sequencing the most valuable type-strain genomes for metagenomic binning, comparative biology and taxonomic classification.</title>
        <authorList>
            <person name="Goeker M."/>
        </authorList>
    </citation>
    <scope>NUCLEOTIDE SEQUENCE [LARGE SCALE GENOMIC DNA]</scope>
    <source>
        <strain evidence="1 2">DSM 101</strain>
    </source>
</reference>
<evidence type="ECO:0000313" key="1">
    <source>
        <dbReference type="EMBL" id="TCK19621.1"/>
    </source>
</evidence>
<proteinExistence type="predicted"/>
<gene>
    <name evidence="1" type="ORF">EV667_4058</name>
</gene>
<name>A0A4R1HFM8_ANCAQ</name>
<dbReference type="AlphaFoldDB" id="A0A4R1HFM8"/>
<dbReference type="Pfam" id="PF06412">
    <property type="entry name" value="TraD"/>
    <property type="match status" value="1"/>
</dbReference>
<evidence type="ECO:0000313" key="2">
    <source>
        <dbReference type="Proteomes" id="UP000295030"/>
    </source>
</evidence>
<dbReference type="OrthoDB" id="5653691at2"/>
<keyword evidence="2" id="KW-1185">Reference proteome</keyword>
<sequence length="81" mass="8565">MLDERRKDVREKIALGGLVVKAGLRGADRAFILGALVSAARLTPDDPRWRELRALGGAAFGDAAPAIDADEPSVTPSPRLS</sequence>
<comment type="caution">
    <text evidence="1">The sequence shown here is derived from an EMBL/GenBank/DDBJ whole genome shotgun (WGS) entry which is preliminary data.</text>
</comment>
<dbReference type="EMBL" id="SMFY01000005">
    <property type="protein sequence ID" value="TCK19621.1"/>
    <property type="molecule type" value="Genomic_DNA"/>
</dbReference>